<evidence type="ECO:0008006" key="10">
    <source>
        <dbReference type="Google" id="ProtNLM"/>
    </source>
</evidence>
<comment type="caution">
    <text evidence="8">The sequence shown here is derived from an EMBL/GenBank/DDBJ whole genome shotgun (WGS) entry which is preliminary data.</text>
</comment>
<evidence type="ECO:0000313" key="9">
    <source>
        <dbReference type="Proteomes" id="UP000813444"/>
    </source>
</evidence>
<dbReference type="InterPro" id="IPR039020">
    <property type="entry name" value="PaxB-like"/>
</dbReference>
<dbReference type="EMBL" id="JAGPNK010000009">
    <property type="protein sequence ID" value="KAH7313938.1"/>
    <property type="molecule type" value="Genomic_DNA"/>
</dbReference>
<keyword evidence="4 7" id="KW-0812">Transmembrane</keyword>
<reference evidence="8" key="1">
    <citation type="journal article" date="2021" name="Nat. Commun.">
        <title>Genetic determinants of endophytism in the Arabidopsis root mycobiome.</title>
        <authorList>
            <person name="Mesny F."/>
            <person name="Miyauchi S."/>
            <person name="Thiergart T."/>
            <person name="Pickel B."/>
            <person name="Atanasova L."/>
            <person name="Karlsson M."/>
            <person name="Huettel B."/>
            <person name="Barry K.W."/>
            <person name="Haridas S."/>
            <person name="Chen C."/>
            <person name="Bauer D."/>
            <person name="Andreopoulos W."/>
            <person name="Pangilinan J."/>
            <person name="LaButti K."/>
            <person name="Riley R."/>
            <person name="Lipzen A."/>
            <person name="Clum A."/>
            <person name="Drula E."/>
            <person name="Henrissat B."/>
            <person name="Kohler A."/>
            <person name="Grigoriev I.V."/>
            <person name="Martin F.M."/>
            <person name="Hacquard S."/>
        </authorList>
    </citation>
    <scope>NUCLEOTIDE SEQUENCE</scope>
    <source>
        <strain evidence="8">MPI-CAGE-CH-0235</strain>
    </source>
</reference>
<comment type="pathway">
    <text evidence="2">Secondary metabolite biosynthesis.</text>
</comment>
<feature type="transmembrane region" description="Helical" evidence="7">
    <location>
        <begin position="54"/>
        <end position="77"/>
    </location>
</feature>
<keyword evidence="5 7" id="KW-1133">Transmembrane helix</keyword>
<dbReference type="Proteomes" id="UP000813444">
    <property type="component" value="Unassembled WGS sequence"/>
</dbReference>
<protein>
    <recommendedName>
        <fullName evidence="10">Integral membrane protein</fullName>
    </recommendedName>
</protein>
<dbReference type="PANTHER" id="PTHR42038">
    <property type="match status" value="1"/>
</dbReference>
<feature type="transmembrane region" description="Helical" evidence="7">
    <location>
        <begin position="144"/>
        <end position="164"/>
    </location>
</feature>
<organism evidence="8 9">
    <name type="scientific">Stachybotrys elegans</name>
    <dbReference type="NCBI Taxonomy" id="80388"/>
    <lineage>
        <taxon>Eukaryota</taxon>
        <taxon>Fungi</taxon>
        <taxon>Dikarya</taxon>
        <taxon>Ascomycota</taxon>
        <taxon>Pezizomycotina</taxon>
        <taxon>Sordariomycetes</taxon>
        <taxon>Hypocreomycetidae</taxon>
        <taxon>Hypocreales</taxon>
        <taxon>Stachybotryaceae</taxon>
        <taxon>Stachybotrys</taxon>
    </lineage>
</organism>
<sequence length="241" mass="27422">MQLHLPLSPVDTKNQPPLYYLQVQDGLILLQSVLWTIAYILYVRQGFIDSSYGMPIVCLCANIAWEFLFGLVVPVSAAQTVAFVPWLIIDIGIVYTTWKYGKHQWKSSPKIANNLGIILTFGIWFMIVCFWCLIKTIGLNASSFYLGYGLQLLIGTSSVAQLLSRNNTSGHSWGIWFTRATGTFFTIVLFGWRYAHYPDSYPRVAEPMTLFLFGTSELFDVIYPFVYYCVDGTKKDKTKRG</sequence>
<gene>
    <name evidence="8" type="ORF">B0I35DRAFT_436133</name>
</gene>
<evidence type="ECO:0000256" key="2">
    <source>
        <dbReference type="ARBA" id="ARBA00005179"/>
    </source>
</evidence>
<evidence type="ECO:0000256" key="7">
    <source>
        <dbReference type="SAM" id="Phobius"/>
    </source>
</evidence>
<comment type="subcellular location">
    <subcellularLocation>
        <location evidence="1">Membrane</location>
        <topology evidence="1">Multi-pass membrane protein</topology>
    </subcellularLocation>
</comment>
<proteinExistence type="inferred from homology"/>
<dbReference type="GO" id="GO:0016829">
    <property type="term" value="F:lyase activity"/>
    <property type="evidence" value="ECO:0007669"/>
    <property type="project" value="InterPro"/>
</dbReference>
<evidence type="ECO:0000256" key="5">
    <source>
        <dbReference type="ARBA" id="ARBA00022989"/>
    </source>
</evidence>
<evidence type="ECO:0000256" key="3">
    <source>
        <dbReference type="ARBA" id="ARBA00006757"/>
    </source>
</evidence>
<dbReference type="Pfam" id="PF25129">
    <property type="entry name" value="Pyr4-TMTC"/>
    <property type="match status" value="1"/>
</dbReference>
<keyword evidence="6 7" id="KW-0472">Membrane</keyword>
<dbReference type="GO" id="GO:0016020">
    <property type="term" value="C:membrane"/>
    <property type="evidence" value="ECO:0007669"/>
    <property type="project" value="UniProtKB-SubCell"/>
</dbReference>
<evidence type="ECO:0000256" key="6">
    <source>
        <dbReference type="ARBA" id="ARBA00023136"/>
    </source>
</evidence>
<dbReference type="PANTHER" id="PTHR42038:SF2">
    <property type="entry name" value="TERPENE CYCLASE AUSL"/>
    <property type="match status" value="1"/>
</dbReference>
<feature type="transmembrane region" description="Helical" evidence="7">
    <location>
        <begin position="207"/>
        <end position="230"/>
    </location>
</feature>
<dbReference type="AlphaFoldDB" id="A0A8K0WQ21"/>
<name>A0A8K0WQ21_9HYPO</name>
<dbReference type="OrthoDB" id="5294024at2759"/>
<keyword evidence="9" id="KW-1185">Reference proteome</keyword>
<evidence type="ECO:0000256" key="4">
    <source>
        <dbReference type="ARBA" id="ARBA00022692"/>
    </source>
</evidence>
<feature type="transmembrane region" description="Helical" evidence="7">
    <location>
        <begin position="176"/>
        <end position="195"/>
    </location>
</feature>
<feature type="transmembrane region" description="Helical" evidence="7">
    <location>
        <begin position="113"/>
        <end position="138"/>
    </location>
</feature>
<comment type="similarity">
    <text evidence="3">Belongs to the paxB family.</text>
</comment>
<evidence type="ECO:0000313" key="8">
    <source>
        <dbReference type="EMBL" id="KAH7313938.1"/>
    </source>
</evidence>
<feature type="transmembrane region" description="Helical" evidence="7">
    <location>
        <begin position="20"/>
        <end position="42"/>
    </location>
</feature>
<evidence type="ECO:0000256" key="1">
    <source>
        <dbReference type="ARBA" id="ARBA00004141"/>
    </source>
</evidence>
<accession>A0A8K0WQ21</accession>
<feature type="transmembrane region" description="Helical" evidence="7">
    <location>
        <begin position="83"/>
        <end position="101"/>
    </location>
</feature>